<accession>A0ABP1A4W3</accession>
<gene>
    <name evidence="1" type="ORF">CSSPJE1EN2_LOCUS473</name>
</gene>
<organism evidence="1 2">
    <name type="scientific">Sphagnum jensenii</name>
    <dbReference type="NCBI Taxonomy" id="128206"/>
    <lineage>
        <taxon>Eukaryota</taxon>
        <taxon>Viridiplantae</taxon>
        <taxon>Streptophyta</taxon>
        <taxon>Embryophyta</taxon>
        <taxon>Bryophyta</taxon>
        <taxon>Sphagnophytina</taxon>
        <taxon>Sphagnopsida</taxon>
        <taxon>Sphagnales</taxon>
        <taxon>Sphagnaceae</taxon>
        <taxon>Sphagnum</taxon>
    </lineage>
</organism>
<dbReference type="Proteomes" id="UP001497522">
    <property type="component" value="Chromosome 1"/>
</dbReference>
<evidence type="ECO:0000313" key="2">
    <source>
        <dbReference type="Proteomes" id="UP001497522"/>
    </source>
</evidence>
<name>A0ABP1A4W3_9BRYO</name>
<dbReference type="EMBL" id="OZ023702">
    <property type="protein sequence ID" value="CAK9857478.1"/>
    <property type="molecule type" value="Genomic_DNA"/>
</dbReference>
<keyword evidence="2" id="KW-1185">Reference proteome</keyword>
<evidence type="ECO:0000313" key="1">
    <source>
        <dbReference type="EMBL" id="CAK9857478.1"/>
    </source>
</evidence>
<reference evidence="1 2" key="1">
    <citation type="submission" date="2024-03" db="EMBL/GenBank/DDBJ databases">
        <authorList>
            <consortium name="ELIXIR-Norway"/>
            <consortium name="Elixir Norway"/>
        </authorList>
    </citation>
    <scope>NUCLEOTIDE SEQUENCE [LARGE SCALE GENOMIC DNA]</scope>
</reference>
<sequence>MNVLELLESLKRQHKGTGGGILLRKNGTTTEEGDEETAEKMVGRMLQFQQASSPLVNVGLGLLGVQTPLVCDTVSRFLVDTLASVLFLLVADVYMSLWMSLFAGDLILELVEMFLKAAMDASSYSQQPSPRSFVYVRTRISTAEHRVSEAAWAVQGILNICLKNKEEIYNQLSPFAMCINRFSSQDKPAIGQSIQICSSGHISFKCNVSALAHHAMQQPPGSVKAELQSCGAFSTMVASLALAPDLPAEKLNAFFAHGSFQKRIRFMMMNLKPNSFTLLRTGHHRG</sequence>
<protein>
    <submittedName>
        <fullName evidence="1">Uncharacterized protein</fullName>
    </submittedName>
</protein>
<proteinExistence type="predicted"/>